<reference evidence="4 5" key="1">
    <citation type="submission" date="2019-01" db="EMBL/GenBank/DDBJ databases">
        <title>Pseudolysobacter antarctica gen. nov., sp. nov., isolated from Fildes Peninsula, Antarctica.</title>
        <authorList>
            <person name="Wei Z."/>
            <person name="Peng F."/>
        </authorList>
    </citation>
    <scope>NUCLEOTIDE SEQUENCE [LARGE SCALE GENOMIC DNA]</scope>
    <source>
        <strain evidence="4 5">AQ6-296</strain>
    </source>
</reference>
<dbReference type="SUPFAM" id="SSF53098">
    <property type="entry name" value="Ribonuclease H-like"/>
    <property type="match status" value="1"/>
</dbReference>
<dbReference type="GO" id="GO:0003676">
    <property type="term" value="F:nucleic acid binding"/>
    <property type="evidence" value="ECO:0007669"/>
    <property type="project" value="InterPro"/>
</dbReference>
<organism evidence="4 5">
    <name type="scientific">Pseudolysobacter antarcticus</name>
    <dbReference type="NCBI Taxonomy" id="2511995"/>
    <lineage>
        <taxon>Bacteria</taxon>
        <taxon>Pseudomonadati</taxon>
        <taxon>Pseudomonadota</taxon>
        <taxon>Gammaproteobacteria</taxon>
        <taxon>Lysobacterales</taxon>
        <taxon>Rhodanobacteraceae</taxon>
        <taxon>Pseudolysobacter</taxon>
    </lineage>
</organism>
<dbReference type="Pfam" id="PF00665">
    <property type="entry name" value="rve"/>
    <property type="match status" value="1"/>
</dbReference>
<evidence type="ECO:0000313" key="5">
    <source>
        <dbReference type="Proteomes" id="UP000291562"/>
    </source>
</evidence>
<dbReference type="KEGG" id="xbc:ELE36_02615"/>
<dbReference type="EMBL" id="CP035704">
    <property type="protein sequence ID" value="QBB69355.1"/>
    <property type="molecule type" value="Genomic_DNA"/>
</dbReference>
<dbReference type="PANTHER" id="PTHR35004">
    <property type="entry name" value="TRANSPOSASE RV3428C-RELATED"/>
    <property type="match status" value="1"/>
</dbReference>
<proteinExistence type="inferred from homology"/>
<sequence length="521" mass="59234">MPRKYRSRAATHSDDHAEKLVGAVRKILSTALSDRDIAAAVGISKTTVRRYRVIVQAKGLTSDDLNALGVDALCATFNQANRGSPQRRNPNYGEIQKKMSRKGSTLQLLWELYREEDSANALSYPQFTANYRLYVKRLPTVMRQQHRAGERAFVDYSGQRASFFDPVAKKKVEVEVFIGVLGASNYLFATCTRTQQVPDWIHAHVAMLEFFGRVPHIIVPDNLKSAVTKTGSDPTIQRNYRDFADHYDIAILPARPYRPRDKAKAEVGVQIAQRWILARLRDEMFYSLEELNARMAELVHDLNGRPFKKMPGTRKERFDTIDAPAMRPLPARRYVYAEWVGEQTVPQDYHVLVRGHFYSVPHALVGSKVEARVLRDHIELFSKRTLVARHERQAGAGEHSTLPEHQTDAHREYAKRSPEAMITWATRIGPHLRDVVRHQLKRTQPVLGMPACDSLRRLAEEHGDKVLESAARRALEIRSPSLTSIRSILRTGLHKRSVPPDPFAMHANVRGADYYADKASP</sequence>
<evidence type="ECO:0000256" key="2">
    <source>
        <dbReference type="SAM" id="MobiDB-lite"/>
    </source>
</evidence>
<protein>
    <submittedName>
        <fullName evidence="4">IS21 family transposase</fullName>
    </submittedName>
</protein>
<dbReference type="InterPro" id="IPR001584">
    <property type="entry name" value="Integrase_cat-core"/>
</dbReference>
<dbReference type="NCBIfam" id="NF033546">
    <property type="entry name" value="transpos_IS21"/>
    <property type="match status" value="1"/>
</dbReference>
<dbReference type="Pfam" id="PF22483">
    <property type="entry name" value="Mu-transpos_C_2"/>
    <property type="match status" value="1"/>
</dbReference>
<dbReference type="RefSeq" id="WP_129831611.1">
    <property type="nucleotide sequence ID" value="NZ_CP035704.1"/>
</dbReference>
<feature type="region of interest" description="Disordered" evidence="2">
    <location>
        <begin position="392"/>
        <end position="412"/>
    </location>
</feature>
<evidence type="ECO:0000313" key="4">
    <source>
        <dbReference type="EMBL" id="QBB69355.1"/>
    </source>
</evidence>
<dbReference type="OrthoDB" id="2065409at2"/>
<keyword evidence="5" id="KW-1185">Reference proteome</keyword>
<accession>A0A411HFT7</accession>
<evidence type="ECO:0000256" key="1">
    <source>
        <dbReference type="ARBA" id="ARBA00009277"/>
    </source>
</evidence>
<dbReference type="InterPro" id="IPR012337">
    <property type="entry name" value="RNaseH-like_sf"/>
</dbReference>
<dbReference type="Proteomes" id="UP000291562">
    <property type="component" value="Chromosome"/>
</dbReference>
<comment type="similarity">
    <text evidence="1">Belongs to the transposase IS21/IS408/IS1162 family.</text>
</comment>
<gene>
    <name evidence="4" type="ORF">ELE36_02615</name>
</gene>
<dbReference type="PROSITE" id="PS50994">
    <property type="entry name" value="INTEGRASE"/>
    <property type="match status" value="1"/>
</dbReference>
<dbReference type="Gene3D" id="3.30.420.10">
    <property type="entry name" value="Ribonuclease H-like superfamily/Ribonuclease H"/>
    <property type="match status" value="1"/>
</dbReference>
<feature type="domain" description="Integrase catalytic" evidence="3">
    <location>
        <begin position="135"/>
        <end position="323"/>
    </location>
</feature>
<dbReference type="GO" id="GO:0015074">
    <property type="term" value="P:DNA integration"/>
    <property type="evidence" value="ECO:0007669"/>
    <property type="project" value="InterPro"/>
</dbReference>
<dbReference type="InterPro" id="IPR054353">
    <property type="entry name" value="IstA-like_C"/>
</dbReference>
<feature type="compositionally biased region" description="Basic and acidic residues" evidence="2">
    <location>
        <begin position="401"/>
        <end position="412"/>
    </location>
</feature>
<dbReference type="PANTHER" id="PTHR35004:SF8">
    <property type="entry name" value="TRANSPOSASE RV3428C-RELATED"/>
    <property type="match status" value="1"/>
</dbReference>
<name>A0A411HFT7_9GAMM</name>
<dbReference type="InterPro" id="IPR036397">
    <property type="entry name" value="RNaseH_sf"/>
</dbReference>
<dbReference type="AlphaFoldDB" id="A0A411HFT7"/>
<evidence type="ECO:0000259" key="3">
    <source>
        <dbReference type="PROSITE" id="PS50994"/>
    </source>
</evidence>